<dbReference type="InterPro" id="IPR016161">
    <property type="entry name" value="Ald_DH/histidinol_DH"/>
</dbReference>
<reference evidence="8" key="1">
    <citation type="submission" date="2016-06" db="UniProtKB">
        <authorList>
            <consortium name="WormBaseParasite"/>
        </authorList>
    </citation>
    <scope>IDENTIFICATION</scope>
</reference>
<dbReference type="GO" id="GO:0016620">
    <property type="term" value="F:oxidoreductase activity, acting on the aldehyde or oxo group of donors, NAD or NADP as acceptor"/>
    <property type="evidence" value="ECO:0007669"/>
    <property type="project" value="InterPro"/>
</dbReference>
<reference evidence="6 7" key="2">
    <citation type="submission" date="2018-11" db="EMBL/GenBank/DDBJ databases">
        <authorList>
            <consortium name="Pathogen Informatics"/>
        </authorList>
    </citation>
    <scope>NUCLEOTIDE SEQUENCE [LARGE SCALE GENOMIC DNA]</scope>
    <source>
        <strain evidence="6 7">NST_G2</strain>
    </source>
</reference>
<keyword evidence="7" id="KW-1185">Reference proteome</keyword>
<dbReference type="SUPFAM" id="SSF53720">
    <property type="entry name" value="ALDH-like"/>
    <property type="match status" value="1"/>
</dbReference>
<evidence type="ECO:0000313" key="6">
    <source>
        <dbReference type="EMBL" id="VDL98305.1"/>
    </source>
</evidence>
<dbReference type="InterPro" id="IPR029510">
    <property type="entry name" value="Ald_DH_CS_GLU"/>
</dbReference>
<dbReference type="PANTHER" id="PTHR11699">
    <property type="entry name" value="ALDEHYDE DEHYDROGENASE-RELATED"/>
    <property type="match status" value="1"/>
</dbReference>
<dbReference type="InterPro" id="IPR016162">
    <property type="entry name" value="Ald_DH_N"/>
</dbReference>
<keyword evidence="2 4" id="KW-0560">Oxidoreductase</keyword>
<sequence>MCALLRTGINLTAVSLSLFIDNEYVNSSSGKTFETIDPSTEDVICHVQEAEAADIDKAVKAAKKAFALNSPWRTMNASERGRLLFILADLIEENSEYIASLESMDNGKPYDSACMDVRFGINLARYFAGYADKIHGKVIPADGNVVCWTRHEPVGVVGAIIPWNFPFQLAILKIAPAVACGCTIVLKPAEQTPLSAIFLGSLVQRAGFPPGVINIVPGFGETAGAALVNHPDVNCIAFTGSTAVGKLIMQAAAVHTKRVSLELGGKSPFIICDDADSATCAFENVMFNAGQVCIAPTRTFVQAGIYDKFVERMKQMALARKVGDPFNKSSVQGPQISQTQFDTVMKYIESGKKEGARLVVGGARLGQKGYFIQPTVFADVTDEMRIAREEIFGPVQCILKFNTLEEAIERANNTNYGLGAGVFTADMDKAMRASQALQAGSVWINSYLELSAPCPFGGFKCSGVGREM</sequence>
<dbReference type="InterPro" id="IPR016163">
    <property type="entry name" value="Ald_DH_C"/>
</dbReference>
<evidence type="ECO:0000256" key="2">
    <source>
        <dbReference type="ARBA" id="ARBA00023002"/>
    </source>
</evidence>
<comment type="similarity">
    <text evidence="1 4">Belongs to the aldehyde dehydrogenase family.</text>
</comment>
<dbReference type="AlphaFoldDB" id="A0A183T622"/>
<protein>
    <submittedName>
        <fullName evidence="8">Aldedh domain-containing protein</fullName>
    </submittedName>
</protein>
<dbReference type="Gene3D" id="3.40.309.10">
    <property type="entry name" value="Aldehyde Dehydrogenase, Chain A, domain 2"/>
    <property type="match status" value="1"/>
</dbReference>
<evidence type="ECO:0000259" key="5">
    <source>
        <dbReference type="Pfam" id="PF00171"/>
    </source>
</evidence>
<evidence type="ECO:0000256" key="4">
    <source>
        <dbReference type="RuleBase" id="RU003345"/>
    </source>
</evidence>
<dbReference type="FunFam" id="3.40.309.10:FF:000001">
    <property type="entry name" value="Mitochondrial aldehyde dehydrogenase 2"/>
    <property type="match status" value="1"/>
</dbReference>
<evidence type="ECO:0000256" key="3">
    <source>
        <dbReference type="PROSITE-ProRule" id="PRU10007"/>
    </source>
</evidence>
<dbReference type="STRING" id="70667.A0A183T622"/>
<dbReference type="Pfam" id="PF00171">
    <property type="entry name" value="Aldedh"/>
    <property type="match status" value="1"/>
</dbReference>
<dbReference type="PROSITE" id="PS00687">
    <property type="entry name" value="ALDEHYDE_DEHYDR_GLU"/>
    <property type="match status" value="1"/>
</dbReference>
<dbReference type="InterPro" id="IPR015590">
    <property type="entry name" value="Aldehyde_DH_dom"/>
</dbReference>
<feature type="domain" description="Aldehyde dehydrogenase" evidence="5">
    <location>
        <begin position="24"/>
        <end position="467"/>
    </location>
</feature>
<evidence type="ECO:0000313" key="8">
    <source>
        <dbReference type="WBParaSite" id="SSLN_0001237001-mRNA-1"/>
    </source>
</evidence>
<dbReference type="OrthoDB" id="310895at2759"/>
<dbReference type="Gene3D" id="3.40.605.10">
    <property type="entry name" value="Aldehyde Dehydrogenase, Chain A, domain 1"/>
    <property type="match status" value="1"/>
</dbReference>
<dbReference type="FunFam" id="3.40.605.10:FF:000050">
    <property type="entry name" value="Aldehyde dehydrogenase, mitochondrial"/>
    <property type="match status" value="1"/>
</dbReference>
<accession>A0A183T622</accession>
<dbReference type="EMBL" id="UYSU01036892">
    <property type="protein sequence ID" value="VDL98305.1"/>
    <property type="molecule type" value="Genomic_DNA"/>
</dbReference>
<gene>
    <name evidence="6" type="ORF">SSLN_LOCUS11920</name>
</gene>
<evidence type="ECO:0000313" key="7">
    <source>
        <dbReference type="Proteomes" id="UP000275846"/>
    </source>
</evidence>
<dbReference type="WBParaSite" id="SSLN_0001237001-mRNA-1">
    <property type="protein sequence ID" value="SSLN_0001237001-mRNA-1"/>
    <property type="gene ID" value="SSLN_0001237001"/>
</dbReference>
<name>A0A183T622_SCHSO</name>
<dbReference type="Proteomes" id="UP000275846">
    <property type="component" value="Unassembled WGS sequence"/>
</dbReference>
<organism evidence="8">
    <name type="scientific">Schistocephalus solidus</name>
    <name type="common">Tapeworm</name>
    <dbReference type="NCBI Taxonomy" id="70667"/>
    <lineage>
        <taxon>Eukaryota</taxon>
        <taxon>Metazoa</taxon>
        <taxon>Spiralia</taxon>
        <taxon>Lophotrochozoa</taxon>
        <taxon>Platyhelminthes</taxon>
        <taxon>Cestoda</taxon>
        <taxon>Eucestoda</taxon>
        <taxon>Diphyllobothriidea</taxon>
        <taxon>Diphyllobothriidae</taxon>
        <taxon>Schistocephalus</taxon>
    </lineage>
</organism>
<evidence type="ECO:0000256" key="1">
    <source>
        <dbReference type="ARBA" id="ARBA00009986"/>
    </source>
</evidence>
<proteinExistence type="inferred from homology"/>
<feature type="active site" evidence="3">
    <location>
        <position position="262"/>
    </location>
</feature>